<comment type="caution">
    <text evidence="5">The sequence shown here is derived from an EMBL/GenBank/DDBJ whole genome shotgun (WGS) entry which is preliminary data.</text>
</comment>
<feature type="compositionally biased region" description="Basic and acidic residues" evidence="1">
    <location>
        <begin position="1"/>
        <end position="14"/>
    </location>
</feature>
<dbReference type="Pfam" id="PF25597">
    <property type="entry name" value="SH3_retrovirus"/>
    <property type="match status" value="1"/>
</dbReference>
<organism evidence="5">
    <name type="scientific">Tanacetum cinerariifolium</name>
    <name type="common">Dalmatian daisy</name>
    <name type="synonym">Chrysanthemum cinerariifolium</name>
    <dbReference type="NCBI Taxonomy" id="118510"/>
    <lineage>
        <taxon>Eukaryota</taxon>
        <taxon>Viridiplantae</taxon>
        <taxon>Streptophyta</taxon>
        <taxon>Embryophyta</taxon>
        <taxon>Tracheophyta</taxon>
        <taxon>Spermatophyta</taxon>
        <taxon>Magnoliopsida</taxon>
        <taxon>eudicotyledons</taxon>
        <taxon>Gunneridae</taxon>
        <taxon>Pentapetalae</taxon>
        <taxon>asterids</taxon>
        <taxon>campanulids</taxon>
        <taxon>Asterales</taxon>
        <taxon>Asteraceae</taxon>
        <taxon>Asteroideae</taxon>
        <taxon>Anthemideae</taxon>
        <taxon>Anthemidinae</taxon>
        <taxon>Tanacetum</taxon>
    </lineage>
</organism>
<protein>
    <submittedName>
        <fullName evidence="5">Retrovirus-related Pol polyprotein from transposon TNT 1-94</fullName>
    </submittedName>
</protein>
<dbReference type="GO" id="GO:0003676">
    <property type="term" value="F:nucleic acid binding"/>
    <property type="evidence" value="ECO:0007669"/>
    <property type="project" value="InterPro"/>
</dbReference>
<feature type="region of interest" description="Disordered" evidence="1">
    <location>
        <begin position="931"/>
        <end position="957"/>
    </location>
</feature>
<dbReference type="Pfam" id="PF22936">
    <property type="entry name" value="Pol_BBD"/>
    <property type="match status" value="1"/>
</dbReference>
<sequence>MTADDNHDGDHHETSNPSPPVPPLTQQILHTVSSIKLPILKKREYDIWAMKMEHYLSHTDYPIWHVIQNGNGPVSVTTDTNGMIKVLPPKTTRREDIDWFGHVEEDAQNYAMMAYSSNNSGSDNESKFMNTENDIENTFVNDRYAEGMHTLIDESDSKPSEYASHEFDSSVETTTSMPEPIENAPKVVCEPKVWNNAPIIEEYESDSDNDSVSNVQEDKEKPSFAFTDIVKHVKPSRENVKESGTPNHCPKVEKQDRNGHTRKGLVYAFTRKACFVCGVNTPRCDEDSIKLKKLMVLCTKLSNRVLALEQSKTAQDLVIKKVQKKVKRIERKIKARTPGMTLFKIGNFRRKSLDKENKMKLEADLENTMAFELIRFIKAQLEVFGYILLKLLLVQVLMLLGKIDTAAEGGGTPGYGGAHNRVGNANPGQARQIKCYNCNGLGYIARNCTQPKRPQNFDYFKDKMLLMQAQENWVALDEEQLLFLADDCDAFDFDVDEAPMAQTMFMVNLSSADPVYDEAGLSYDSDILSEIHDHDHYEDAVCEHHEEHEMHDNVQLNHIVDSHADYTSDSNMISYDQYVKDNAMPGNTVVDNLLTAELATYKEQVELYERRAKFELMEREQNIDEQLRIVITDRNFKKETLKKDLYSVKLQLASTINHNKSMKKLSKYAIDVEPIPSRLRNNREAHLDYLRHLKESVETIREIVEEAKVVVQIILWYLDSGCSKHMTEDRSRLMNFVKRFIETVRFGNDHFGAIMGYEDYVIGDSVISRDSTTKRRSRKTELYSSRGCSDNADIFQGSDVSVGRNLGKLQPTADIGIFVGYAPSRKGYRIYNKITRRIMETIHIQFDKLTKLMAPVHLSTGPAPIFLTPGQISSGLVPNLVPVALYVPPTNKDLEILFQPMFDEYLKPPRVERLNPPAPVVPVPVNLAGTPSSTTINQDAPSLSHSPSSSALQSPSLHQGIATESTLMEDNPVAPIDNNPFRNVFAPEPSSDASSSGDWIYKVKLDEYGDVLKNKARLVAKGYRQEEGIDFKESFAPVACIEGIRIFIANAASKNITIYQMDVKTTFLNGELKEEVYVSQPEGFVDPDHPTHVYRIKKALYRLKQAPRAWYDTLS</sequence>
<evidence type="ECO:0000256" key="1">
    <source>
        <dbReference type="SAM" id="MobiDB-lite"/>
    </source>
</evidence>
<name>A0A6L2JFJ2_TANCI</name>
<gene>
    <name evidence="5" type="ORF">Tci_007315</name>
</gene>
<dbReference type="InterPro" id="IPR036875">
    <property type="entry name" value="Znf_CCHC_sf"/>
</dbReference>
<evidence type="ECO:0000259" key="3">
    <source>
        <dbReference type="Pfam" id="PF22936"/>
    </source>
</evidence>
<dbReference type="EMBL" id="BKCJ010000679">
    <property type="protein sequence ID" value="GEU35337.1"/>
    <property type="molecule type" value="Genomic_DNA"/>
</dbReference>
<reference evidence="5" key="1">
    <citation type="journal article" date="2019" name="Sci. Rep.">
        <title>Draft genome of Tanacetum cinerariifolium, the natural source of mosquito coil.</title>
        <authorList>
            <person name="Yamashiro T."/>
            <person name="Shiraishi A."/>
            <person name="Satake H."/>
            <person name="Nakayama K."/>
        </authorList>
    </citation>
    <scope>NUCLEOTIDE SEQUENCE</scope>
</reference>
<feature type="region of interest" description="Disordered" evidence="1">
    <location>
        <begin position="237"/>
        <end position="256"/>
    </location>
</feature>
<dbReference type="SUPFAM" id="SSF57756">
    <property type="entry name" value="Retrovirus zinc finger-like domains"/>
    <property type="match status" value="1"/>
</dbReference>
<dbReference type="InterPro" id="IPR013103">
    <property type="entry name" value="RVT_2"/>
</dbReference>
<dbReference type="InterPro" id="IPR057670">
    <property type="entry name" value="SH3_retrovirus"/>
</dbReference>
<feature type="region of interest" description="Disordered" evidence="1">
    <location>
        <begin position="1"/>
        <end position="25"/>
    </location>
</feature>
<feature type="domain" description="Retroviral polymerase SH3-like" evidence="4">
    <location>
        <begin position="806"/>
        <end position="848"/>
    </location>
</feature>
<evidence type="ECO:0000313" key="5">
    <source>
        <dbReference type="EMBL" id="GEU35337.1"/>
    </source>
</evidence>
<accession>A0A6L2JFJ2</accession>
<feature type="compositionally biased region" description="Low complexity" evidence="1">
    <location>
        <begin position="940"/>
        <end position="957"/>
    </location>
</feature>
<evidence type="ECO:0000259" key="4">
    <source>
        <dbReference type="Pfam" id="PF25597"/>
    </source>
</evidence>
<feature type="domain" description="Reverse transcriptase Ty1/copia-type" evidence="2">
    <location>
        <begin position="989"/>
        <end position="1114"/>
    </location>
</feature>
<dbReference type="GO" id="GO:0008270">
    <property type="term" value="F:zinc ion binding"/>
    <property type="evidence" value="ECO:0007669"/>
    <property type="project" value="InterPro"/>
</dbReference>
<evidence type="ECO:0000259" key="2">
    <source>
        <dbReference type="Pfam" id="PF07727"/>
    </source>
</evidence>
<dbReference type="Pfam" id="PF07727">
    <property type="entry name" value="RVT_2"/>
    <property type="match status" value="1"/>
</dbReference>
<dbReference type="InterPro" id="IPR054722">
    <property type="entry name" value="PolX-like_BBD"/>
</dbReference>
<proteinExistence type="predicted"/>
<feature type="domain" description="Retrovirus-related Pol polyprotein from transposon TNT 1-94-like beta-barrel" evidence="3">
    <location>
        <begin position="716"/>
        <end position="758"/>
    </location>
</feature>
<dbReference type="AlphaFoldDB" id="A0A6L2JFJ2"/>